<evidence type="ECO:0000256" key="1">
    <source>
        <dbReference type="SAM" id="MobiDB-lite"/>
    </source>
</evidence>
<evidence type="ECO:0000313" key="4">
    <source>
        <dbReference type="EMBL" id="KAF4978158.1"/>
    </source>
</evidence>
<feature type="region of interest" description="Disordered" evidence="1">
    <location>
        <begin position="90"/>
        <end position="212"/>
    </location>
</feature>
<feature type="signal peptide" evidence="2">
    <location>
        <begin position="1"/>
        <end position="21"/>
    </location>
</feature>
<keyword evidence="2" id="KW-0732">Signal</keyword>
<sequence length="489" mass="52898">MARRLVRSLIVSSLLCSLSSAGPCRPSSSLALSSATTVAESSATSTTQTESDETGTSTIFNEQTSGSSSLTLTTTTGTIDATESLSTTDSIFSSTTDTTETSQTETQSTHTTTETSETQSIETSDTATDTTQTSETSTQDSSTSTDGSTTTESQTSTQESTSTSGSTTTTAESETLSSTDISTTTTEDVSTTTTSEASSTTSEPAPTCVDNLKNPLPSDTICAKRGGLTGGQSVDFRFQASVAAQTLFDCYKACQEKPNCKTFVFGDEGSFCELYAGTIQDTDGSDSAYAWYVPDCFCDTGIDPAPTCEDQMPILNGGWETGLLEPWDYYSYASNRPVVDFSIVPDGYDGSAYRFQTGNFHSAKSMWVYQDIEACADITFDCTFQWYWDEFYSVRQNDGSSLVPYVRIYQDNDDYALTSEFPYSAADVKKWNQGRFTFKVPPQGKTRIWYIASSPQASRYNSATKKQPPVYVNQPNALALDALVCQLRR</sequence>
<dbReference type="Pfam" id="PF00024">
    <property type="entry name" value="PAN_1"/>
    <property type="match status" value="1"/>
</dbReference>
<dbReference type="Proteomes" id="UP000635477">
    <property type="component" value="Unassembled WGS sequence"/>
</dbReference>
<dbReference type="InterPro" id="IPR003609">
    <property type="entry name" value="Pan_app"/>
</dbReference>
<reference evidence="4" key="2">
    <citation type="submission" date="2020-05" db="EMBL/GenBank/DDBJ databases">
        <authorList>
            <person name="Kim H.-S."/>
            <person name="Proctor R.H."/>
            <person name="Brown D.W."/>
        </authorList>
    </citation>
    <scope>NUCLEOTIDE SEQUENCE</scope>
    <source>
        <strain evidence="4">NRRL 22465</strain>
    </source>
</reference>
<gene>
    <name evidence="4" type="ORF">FZEAL_5403</name>
</gene>
<feature type="chain" id="PRO_5034655013" description="Apple domain-containing protein" evidence="2">
    <location>
        <begin position="22"/>
        <end position="489"/>
    </location>
</feature>
<accession>A0A8H4UK66</accession>
<dbReference type="OrthoDB" id="5153173at2759"/>
<dbReference type="Gene3D" id="2.60.120.260">
    <property type="entry name" value="Galactose-binding domain-like"/>
    <property type="match status" value="1"/>
</dbReference>
<proteinExistence type="predicted"/>
<organism evidence="4 5">
    <name type="scientific">Fusarium zealandicum</name>
    <dbReference type="NCBI Taxonomy" id="1053134"/>
    <lineage>
        <taxon>Eukaryota</taxon>
        <taxon>Fungi</taxon>
        <taxon>Dikarya</taxon>
        <taxon>Ascomycota</taxon>
        <taxon>Pezizomycotina</taxon>
        <taxon>Sordariomycetes</taxon>
        <taxon>Hypocreomycetidae</taxon>
        <taxon>Hypocreales</taxon>
        <taxon>Nectriaceae</taxon>
        <taxon>Fusarium</taxon>
        <taxon>Fusarium staphyleae species complex</taxon>
    </lineage>
</organism>
<evidence type="ECO:0000313" key="5">
    <source>
        <dbReference type="Proteomes" id="UP000635477"/>
    </source>
</evidence>
<name>A0A8H4UK66_9HYPO</name>
<feature type="compositionally biased region" description="Low complexity" evidence="1">
    <location>
        <begin position="90"/>
        <end position="203"/>
    </location>
</feature>
<dbReference type="AlphaFoldDB" id="A0A8H4UK66"/>
<reference evidence="4" key="1">
    <citation type="journal article" date="2020" name="BMC Genomics">
        <title>Correction to: Identification and distribution of gene clusters required for synthesis of sphingolipid metabolism inhibitors in diverse species of the filamentous fungus Fusarium.</title>
        <authorList>
            <person name="Kim H.S."/>
            <person name="Lohmar J.M."/>
            <person name="Busman M."/>
            <person name="Brown D.W."/>
            <person name="Naumann T.A."/>
            <person name="Divon H.H."/>
            <person name="Lysoe E."/>
            <person name="Uhlig S."/>
            <person name="Proctor R.H."/>
        </authorList>
    </citation>
    <scope>NUCLEOTIDE SEQUENCE</scope>
    <source>
        <strain evidence="4">NRRL 22465</strain>
    </source>
</reference>
<evidence type="ECO:0000256" key="2">
    <source>
        <dbReference type="SAM" id="SignalP"/>
    </source>
</evidence>
<comment type="caution">
    <text evidence="4">The sequence shown here is derived from an EMBL/GenBank/DDBJ whole genome shotgun (WGS) entry which is preliminary data.</text>
</comment>
<keyword evidence="5" id="KW-1185">Reference proteome</keyword>
<protein>
    <recommendedName>
        <fullName evidence="3">Apple domain-containing protein</fullName>
    </recommendedName>
</protein>
<feature type="domain" description="Apple" evidence="3">
    <location>
        <begin position="222"/>
        <end position="296"/>
    </location>
</feature>
<dbReference type="Gene3D" id="3.50.4.10">
    <property type="entry name" value="Hepatocyte Growth Factor"/>
    <property type="match status" value="1"/>
</dbReference>
<feature type="region of interest" description="Disordered" evidence="1">
    <location>
        <begin position="38"/>
        <end position="73"/>
    </location>
</feature>
<evidence type="ECO:0000259" key="3">
    <source>
        <dbReference type="PROSITE" id="PS50948"/>
    </source>
</evidence>
<dbReference type="PROSITE" id="PS50948">
    <property type="entry name" value="PAN"/>
    <property type="match status" value="1"/>
</dbReference>
<dbReference type="EMBL" id="JABEYC010000391">
    <property type="protein sequence ID" value="KAF4978158.1"/>
    <property type="molecule type" value="Genomic_DNA"/>
</dbReference>